<evidence type="ECO:0000313" key="2">
    <source>
        <dbReference type="Proteomes" id="UP000263596"/>
    </source>
</evidence>
<dbReference type="EMBL" id="DPVE01000326">
    <property type="protein sequence ID" value="HCK31794.1"/>
    <property type="molecule type" value="Genomic_DNA"/>
</dbReference>
<gene>
    <name evidence="1" type="ORF">DHW29_17625</name>
</gene>
<proteinExistence type="predicted"/>
<name>A0A3D2SSX4_9GAMM</name>
<dbReference type="RefSeq" id="WP_053088299.1">
    <property type="nucleotide sequence ID" value="NZ_BKFK01000002.1"/>
</dbReference>
<accession>A0A3D2SSX4</accession>
<protein>
    <submittedName>
        <fullName evidence="1">Uncharacterized protein</fullName>
    </submittedName>
</protein>
<sequence>MAIETNNLVIYKSERLTDTSDGGGKYSGQVVEDGISNNLFNDVSELDRTMGDVSMRKVFPGVTSADTDALMGATVFISENPVDPNVSALLFSTGSHTDTRNAAQNRLENYLAKGGVATGTPLDTHWQGMKLLQVVMFPKETESAVGDTLVLISNEGKANQIEQYLRITKVETRIAIMVIDGKDVEYKIATYSLNDALKSDFVGLTARQWYNGSVSTSIVRETLVADTGKYYASVGIRNNVAVASTTIQAKSIFAQLVPASQVETPLLDLSITGTATAMIGASGTITRQITTTVGANNSTYIGSSILPSSVSFTLDNNQVTDNAGELKTVSGNSVGTINYDTGLIRWGAGSGSGSKTINVTFTPIAKRDRVSNSDSVEVTQNSQSLNFVRTILPVPARGSFVLIFTAQGKTYTVTDNGSGVISGAVTGIATGTIDYVTGTVLVTFSALPDVGSAIVWYWADGVASEDITSKQVTRLAIDYTLSKTLDLTQPATITWKVDNVDKSATVATNGSITGDATGAVNGNKITFKPGILFPLSNVLTVTYNQFTGGNSQTGPYTLSDLGETETINGESFKRYGFGIGANSGVNTLKFTLVMSSTKAGLEYSYSTSEAILANNVFNFQSYGSDIYLMIENKQVRKVGSINFTTGEVVFTAYAVRDAYQRVVKTSGGYYNIQTTSVERVSMPFTITDAAQSVQCTLGKEATSVSASEQPVRSTGFYIDVVKNAGMVIAPESVFFQIAGKNYYLSGTSVYTGFNSNTGTGTTVGNYNPSSGRLDLSTFSDTGNNTVGWQSIIQVADNMPVASAVFKIPIAPVRPLSFQLLVGTPVTINVTADESGNINHERVKGTVDYQTGVVRLSFYTINQNVTISDLNAMKALRPWLNEDFYTLNVDGSGTYIVNMPYWYSADDIRYNAVGYSYIPLDAEILGLSATRLPLDGRVPIFRVGDIGIISSSKSQTLDSAVAGSIHQLDDARISYCELEDQNGIKVSYDQYVVDYDYGKVTLSGDFAVGSLVTPLIAKYRYQDMGLINDVQIDGRITFTKPVTHNYDAETSVVGSALVIGDMQSRYTSKFVQGTWGNVWDDVPSGGTISANYNDALYPFKITNKGAIQERWAIVFTDVTTFRCIGEVSGQIATGAINTDFAPINPTTGLPYFTIKKEGWGSGWANGNVLRFNTIACMFPVWCIRCVKQSEPTVLSDQFQIMLRGDIDRVI</sequence>
<organism evidence="1 2">
    <name type="scientific">Acinetobacter ursingii</name>
    <dbReference type="NCBI Taxonomy" id="108980"/>
    <lineage>
        <taxon>Bacteria</taxon>
        <taxon>Pseudomonadati</taxon>
        <taxon>Pseudomonadota</taxon>
        <taxon>Gammaproteobacteria</taxon>
        <taxon>Moraxellales</taxon>
        <taxon>Moraxellaceae</taxon>
        <taxon>Acinetobacter</taxon>
    </lineage>
</organism>
<dbReference type="Proteomes" id="UP000263596">
    <property type="component" value="Unassembled WGS sequence"/>
</dbReference>
<dbReference type="AlphaFoldDB" id="A0A3D2SSX4"/>
<reference evidence="1 2" key="1">
    <citation type="journal article" date="2018" name="Nat. Biotechnol.">
        <title>A standardized bacterial taxonomy based on genome phylogeny substantially revises the tree of life.</title>
        <authorList>
            <person name="Parks D.H."/>
            <person name="Chuvochina M."/>
            <person name="Waite D.W."/>
            <person name="Rinke C."/>
            <person name="Skarshewski A."/>
            <person name="Chaumeil P.A."/>
            <person name="Hugenholtz P."/>
        </authorList>
    </citation>
    <scope>NUCLEOTIDE SEQUENCE [LARGE SCALE GENOMIC DNA]</scope>
    <source>
        <strain evidence="1">UBA9669</strain>
    </source>
</reference>
<evidence type="ECO:0000313" key="1">
    <source>
        <dbReference type="EMBL" id="HCK31794.1"/>
    </source>
</evidence>
<comment type="caution">
    <text evidence="1">The sequence shown here is derived from an EMBL/GenBank/DDBJ whole genome shotgun (WGS) entry which is preliminary data.</text>
</comment>